<dbReference type="EMBL" id="JAAOIW010000039">
    <property type="protein sequence ID" value="NHN35479.1"/>
    <property type="molecule type" value="Genomic_DNA"/>
</dbReference>
<accession>A0ABX0JJ81</accession>
<keyword evidence="2" id="KW-1185">Reference proteome</keyword>
<dbReference type="Proteomes" id="UP001165962">
    <property type="component" value="Unassembled WGS sequence"/>
</dbReference>
<evidence type="ECO:0000313" key="2">
    <source>
        <dbReference type="Proteomes" id="UP001165962"/>
    </source>
</evidence>
<dbReference type="InterPro" id="IPR035069">
    <property type="entry name" value="TTHA1013/TTHA0281-like"/>
</dbReference>
<evidence type="ECO:0000313" key="1">
    <source>
        <dbReference type="EMBL" id="NHN35479.1"/>
    </source>
</evidence>
<name>A0ABX0JJ81_9BACL</name>
<reference evidence="1" key="1">
    <citation type="submission" date="2020-03" db="EMBL/GenBank/DDBJ databases">
        <title>Draft sequencing of Paenibacilllus sp. S3N08.</title>
        <authorList>
            <person name="Kim D.-U."/>
        </authorList>
    </citation>
    <scope>NUCLEOTIDE SEQUENCE</scope>
    <source>
        <strain evidence="1">S3N08</strain>
    </source>
</reference>
<dbReference type="Gene3D" id="3.30.160.250">
    <property type="match status" value="1"/>
</dbReference>
<comment type="caution">
    <text evidence="1">The sequence shown here is derived from an EMBL/GenBank/DDBJ whole genome shotgun (WGS) entry which is preliminary data.</text>
</comment>
<organism evidence="1 2">
    <name type="scientific">Paenibacillus agricola</name>
    <dbReference type="NCBI Taxonomy" id="2716264"/>
    <lineage>
        <taxon>Bacteria</taxon>
        <taxon>Bacillati</taxon>
        <taxon>Bacillota</taxon>
        <taxon>Bacilli</taxon>
        <taxon>Bacillales</taxon>
        <taxon>Paenibacillaceae</taxon>
        <taxon>Paenibacillus</taxon>
    </lineage>
</organism>
<dbReference type="SUPFAM" id="SSF143100">
    <property type="entry name" value="TTHA1013/TTHA0281-like"/>
    <property type="match status" value="1"/>
</dbReference>
<gene>
    <name evidence="1" type="ORF">G9U52_37960</name>
</gene>
<proteinExistence type="predicted"/>
<sequence>MQNMNFQVMYEEDKAEGNVTAYVPALRLGVKGDTIEEARDNVKDMIEMELEAAQKQGRSIPYDTATIEFITVSIKVEN</sequence>
<protein>
    <submittedName>
        <fullName evidence="1">Type II toxin-antitoxin system HicB family antitoxin</fullName>
    </submittedName>
</protein>